<sequence>MDCYQTIKSERYTNHYRFRKIPVHGLRKQQKESGEEPTPSTSLEKKPESDVESTSNTHLRLLLWRFRIRNGRDQEIRGGHQRRGKSPHK</sequence>
<evidence type="ECO:0000313" key="2">
    <source>
        <dbReference type="EMBL" id="KAK9686312.1"/>
    </source>
</evidence>
<reference evidence="2 3" key="1">
    <citation type="journal article" date="2024" name="BMC Genomics">
        <title>De novo assembly and annotation of Popillia japonica's genome with initial clues to its potential as an invasive pest.</title>
        <authorList>
            <person name="Cucini C."/>
            <person name="Boschi S."/>
            <person name="Funari R."/>
            <person name="Cardaioli E."/>
            <person name="Iannotti N."/>
            <person name="Marturano G."/>
            <person name="Paoli F."/>
            <person name="Bruttini M."/>
            <person name="Carapelli A."/>
            <person name="Frati F."/>
            <person name="Nardi F."/>
        </authorList>
    </citation>
    <scope>NUCLEOTIDE SEQUENCE [LARGE SCALE GENOMIC DNA]</scope>
    <source>
        <strain evidence="2">DMR45628</strain>
    </source>
</reference>
<dbReference type="AlphaFoldDB" id="A0AAW1IB25"/>
<gene>
    <name evidence="2" type="ORF">QE152_g37283</name>
</gene>
<evidence type="ECO:0000256" key="1">
    <source>
        <dbReference type="SAM" id="MobiDB-lite"/>
    </source>
</evidence>
<keyword evidence="3" id="KW-1185">Reference proteome</keyword>
<dbReference type="EMBL" id="JASPKY010000715">
    <property type="protein sequence ID" value="KAK9686312.1"/>
    <property type="molecule type" value="Genomic_DNA"/>
</dbReference>
<feature type="region of interest" description="Disordered" evidence="1">
    <location>
        <begin position="20"/>
        <end position="56"/>
    </location>
</feature>
<accession>A0AAW1IB25</accession>
<proteinExistence type="predicted"/>
<dbReference type="Proteomes" id="UP001458880">
    <property type="component" value="Unassembled WGS sequence"/>
</dbReference>
<evidence type="ECO:0000313" key="3">
    <source>
        <dbReference type="Proteomes" id="UP001458880"/>
    </source>
</evidence>
<comment type="caution">
    <text evidence="2">The sequence shown here is derived from an EMBL/GenBank/DDBJ whole genome shotgun (WGS) entry which is preliminary data.</text>
</comment>
<organism evidence="2 3">
    <name type="scientific">Popillia japonica</name>
    <name type="common">Japanese beetle</name>
    <dbReference type="NCBI Taxonomy" id="7064"/>
    <lineage>
        <taxon>Eukaryota</taxon>
        <taxon>Metazoa</taxon>
        <taxon>Ecdysozoa</taxon>
        <taxon>Arthropoda</taxon>
        <taxon>Hexapoda</taxon>
        <taxon>Insecta</taxon>
        <taxon>Pterygota</taxon>
        <taxon>Neoptera</taxon>
        <taxon>Endopterygota</taxon>
        <taxon>Coleoptera</taxon>
        <taxon>Polyphaga</taxon>
        <taxon>Scarabaeiformia</taxon>
        <taxon>Scarabaeidae</taxon>
        <taxon>Rutelinae</taxon>
        <taxon>Popillia</taxon>
    </lineage>
</organism>
<protein>
    <submittedName>
        <fullName evidence="2">Uncharacterized protein</fullName>
    </submittedName>
</protein>
<name>A0AAW1IB25_POPJA</name>